<dbReference type="OMA" id="DIQWFTH"/>
<feature type="repeat" description="WD" evidence="3">
    <location>
        <begin position="357"/>
        <end position="399"/>
    </location>
</feature>
<proteinExistence type="predicted"/>
<feature type="domain" description="EML-like first beta-propeller" evidence="4">
    <location>
        <begin position="75"/>
        <end position="343"/>
    </location>
</feature>
<reference evidence="6 7" key="1">
    <citation type="submission" date="2015-12" db="EMBL/GenBank/DDBJ databases">
        <title>Dictyostelia acquired genes for synthesis and detection of signals that induce cell-type specialization by lateral gene transfer from prokaryotes.</title>
        <authorList>
            <person name="Gloeckner G."/>
            <person name="Schaap P."/>
        </authorList>
    </citation>
    <scope>NUCLEOTIDE SEQUENCE [LARGE SCALE GENOMIC DNA]</scope>
    <source>
        <strain evidence="6 7">TK</strain>
    </source>
</reference>
<dbReference type="InterPro" id="IPR015943">
    <property type="entry name" value="WD40/YVTN_repeat-like_dom_sf"/>
</dbReference>
<dbReference type="GO" id="GO:0008017">
    <property type="term" value="F:microtubule binding"/>
    <property type="evidence" value="ECO:0007669"/>
    <property type="project" value="TreeGrafter"/>
</dbReference>
<evidence type="ECO:0000259" key="4">
    <source>
        <dbReference type="Pfam" id="PF23409"/>
    </source>
</evidence>
<accession>A0A151ZAG4</accession>
<gene>
    <name evidence="6" type="ORF">DLAC_07809</name>
</gene>
<keyword evidence="1 3" id="KW-0853">WD repeat</keyword>
<dbReference type="Proteomes" id="UP000076078">
    <property type="component" value="Unassembled WGS sequence"/>
</dbReference>
<feature type="domain" description="EML-like second beta-propeller" evidence="5">
    <location>
        <begin position="372"/>
        <end position="639"/>
    </location>
</feature>
<comment type="caution">
    <text evidence="6">The sequence shown here is derived from an EMBL/GenBank/DDBJ whole genome shotgun (WGS) entry which is preliminary data.</text>
</comment>
<name>A0A151ZAG4_TIELA</name>
<evidence type="ECO:0000313" key="6">
    <source>
        <dbReference type="EMBL" id="KYQ90933.1"/>
    </source>
</evidence>
<dbReference type="PROSITE" id="PS50294">
    <property type="entry name" value="WD_REPEATS_REGION"/>
    <property type="match status" value="1"/>
</dbReference>
<protein>
    <submittedName>
        <fullName evidence="6">Uncharacterized protein</fullName>
    </submittedName>
</protein>
<keyword evidence="2" id="KW-0677">Repeat</keyword>
<dbReference type="InParanoid" id="A0A151ZAG4"/>
<dbReference type="EMBL" id="LODT01000035">
    <property type="protein sequence ID" value="KYQ90933.1"/>
    <property type="molecule type" value="Genomic_DNA"/>
</dbReference>
<dbReference type="Pfam" id="PF23414">
    <property type="entry name" value="Beta-prop_EML_2"/>
    <property type="match status" value="1"/>
</dbReference>
<feature type="repeat" description="WD" evidence="3">
    <location>
        <begin position="606"/>
        <end position="642"/>
    </location>
</feature>
<evidence type="ECO:0000313" key="7">
    <source>
        <dbReference type="Proteomes" id="UP000076078"/>
    </source>
</evidence>
<dbReference type="AlphaFoldDB" id="A0A151ZAG4"/>
<dbReference type="Gene3D" id="2.130.10.10">
    <property type="entry name" value="YVTN repeat-like/Quinoprotein amine dehydrogenase"/>
    <property type="match status" value="2"/>
</dbReference>
<dbReference type="SUPFAM" id="SSF50998">
    <property type="entry name" value="Quinoprotein alcohol dehydrogenase-like"/>
    <property type="match status" value="1"/>
</dbReference>
<keyword evidence="7" id="KW-1185">Reference proteome</keyword>
<dbReference type="PANTHER" id="PTHR13720:SF33">
    <property type="entry name" value="HELP DOMAIN-CONTAINING PROTEIN"/>
    <property type="match status" value="1"/>
</dbReference>
<evidence type="ECO:0000259" key="5">
    <source>
        <dbReference type="Pfam" id="PF23414"/>
    </source>
</evidence>
<dbReference type="InterPro" id="IPR011047">
    <property type="entry name" value="Quinoprotein_ADH-like_sf"/>
</dbReference>
<organism evidence="6 7">
    <name type="scientific">Tieghemostelium lacteum</name>
    <name type="common">Slime mold</name>
    <name type="synonym">Dictyostelium lacteum</name>
    <dbReference type="NCBI Taxonomy" id="361077"/>
    <lineage>
        <taxon>Eukaryota</taxon>
        <taxon>Amoebozoa</taxon>
        <taxon>Evosea</taxon>
        <taxon>Eumycetozoa</taxon>
        <taxon>Dictyostelia</taxon>
        <taxon>Dictyosteliales</taxon>
        <taxon>Raperosteliaceae</taxon>
        <taxon>Tieghemostelium</taxon>
    </lineage>
</organism>
<evidence type="ECO:0000256" key="3">
    <source>
        <dbReference type="PROSITE-ProRule" id="PRU00221"/>
    </source>
</evidence>
<dbReference type="OrthoDB" id="47802at2759"/>
<dbReference type="InterPro" id="IPR055439">
    <property type="entry name" value="Beta-prop_EML_1st"/>
</dbReference>
<dbReference type="SMART" id="SM00320">
    <property type="entry name" value="WD40"/>
    <property type="match status" value="8"/>
</dbReference>
<dbReference type="InterPro" id="IPR001680">
    <property type="entry name" value="WD40_rpt"/>
</dbReference>
<dbReference type="InterPro" id="IPR055442">
    <property type="entry name" value="Beta-prop_EML-like_2nd"/>
</dbReference>
<dbReference type="STRING" id="361077.A0A151ZAG4"/>
<evidence type="ECO:0000256" key="2">
    <source>
        <dbReference type="ARBA" id="ARBA00022737"/>
    </source>
</evidence>
<evidence type="ECO:0000256" key="1">
    <source>
        <dbReference type="ARBA" id="ARBA00022574"/>
    </source>
</evidence>
<dbReference type="PANTHER" id="PTHR13720">
    <property type="entry name" value="WD-40 REPEAT PROTEIN"/>
    <property type="match status" value="1"/>
</dbReference>
<dbReference type="PROSITE" id="PS50082">
    <property type="entry name" value="WD_REPEATS_2"/>
    <property type="match status" value="2"/>
</dbReference>
<dbReference type="InterPro" id="IPR050630">
    <property type="entry name" value="WD_repeat_EMAP"/>
</dbReference>
<sequence length="642" mass="70909">MVIAKKSPVEGFHSWIGVLVEPSKPIESDGKLPNYHLEVDHVFGYNEKEVYYLNEKEIIYSTGSVGVIQSIETRSQKYLLGHTNDVTSLALNKEKTLAATGQVGAEVLVIVWDLKTLTAKTTIKVGKYQGIASLSFSPDSSKLVGVCTDVHKTLFIWDLKKDGKDPLTSQFSFPIEHVHFNQDKNHLVIYGEKNISFLNVSKDAQNPNSLPQVNKKTGLMGSLSKQPSIQSVLSINQDFTVFGTADGRLLLFNGVNIVKELHVPSPTTKPSPIKALVKYQNDSAFIVVSDNKVLLYQLGKDIAVDDVKATEIYQIESPTPIIPISFDINGDNLVLGTTSSDIYMVDLKDQKSQQFLSRAHDDEVVSCWALGTADNTFVTGSTDKSVQVWSVSQKKQLLELQYKSAVTCVTASNSKGSPSQLLAIGLQDGTLIFYDLTTNKEIQQVNVDTVALRLVRFSPCDKYLSVCLTNGNIQNYLVEPNNIGLRLQSTCKGSSAHIAFLDYSADSKTLQTNSGAYEILYWDVQSGDQIKSASQVKDYVWFTWTCLLGYYVKGIWSKGQDGSDINCLSRSSNTTPQLLATGDDSNNVNLFKFPASHDHSQKKVYSGYHASHVLSCTFSQDSKYLISCGGDKSIFIWKVIQD</sequence>
<dbReference type="Pfam" id="PF23409">
    <property type="entry name" value="Beta-prop_EML"/>
    <property type="match status" value="1"/>
</dbReference>